<dbReference type="Proteomes" id="UP000326979">
    <property type="component" value="Unassembled WGS sequence"/>
</dbReference>
<evidence type="ECO:0000256" key="1">
    <source>
        <dbReference type="SAM" id="MobiDB-lite"/>
    </source>
</evidence>
<reference evidence="2 3" key="1">
    <citation type="submission" date="2019-07" db="EMBL/GenBank/DDBJ databases">
        <title>New species of Amycolatopsis and Streptomyces.</title>
        <authorList>
            <person name="Duangmal K."/>
            <person name="Teo W.F.A."/>
            <person name="Lipun K."/>
        </authorList>
    </citation>
    <scope>NUCLEOTIDE SEQUENCE [LARGE SCALE GENOMIC DNA]</scope>
    <source>
        <strain evidence="2 3">TISTR 2346</strain>
    </source>
</reference>
<feature type="compositionally biased region" description="Basic and acidic residues" evidence="1">
    <location>
        <begin position="56"/>
        <end position="71"/>
    </location>
</feature>
<proteinExistence type="predicted"/>
<dbReference type="EMBL" id="VJZE01000528">
    <property type="protein sequence ID" value="MPY45868.1"/>
    <property type="molecule type" value="Genomic_DNA"/>
</dbReference>
<evidence type="ECO:0000313" key="2">
    <source>
        <dbReference type="EMBL" id="MPY45868.1"/>
    </source>
</evidence>
<feature type="non-terminal residue" evidence="2">
    <location>
        <position position="92"/>
    </location>
</feature>
<comment type="caution">
    <text evidence="2">The sequence shown here is derived from an EMBL/GenBank/DDBJ whole genome shotgun (WGS) entry which is preliminary data.</text>
</comment>
<feature type="region of interest" description="Disordered" evidence="1">
    <location>
        <begin position="56"/>
        <end position="92"/>
    </location>
</feature>
<keyword evidence="3" id="KW-1185">Reference proteome</keyword>
<organism evidence="2 3">
    <name type="scientific">Streptomyces phyllanthi</name>
    <dbReference type="NCBI Taxonomy" id="1803180"/>
    <lineage>
        <taxon>Bacteria</taxon>
        <taxon>Bacillati</taxon>
        <taxon>Actinomycetota</taxon>
        <taxon>Actinomycetes</taxon>
        <taxon>Kitasatosporales</taxon>
        <taxon>Streptomycetaceae</taxon>
        <taxon>Streptomyces</taxon>
    </lineage>
</organism>
<gene>
    <name evidence="2" type="ORF">FNH04_39995</name>
</gene>
<sequence>MTENDGEAWGGVECTEAEAELRQVLATRIQRAVPADVVVTTRAEIEKREFRAYAKGWRDRGEDDERRELGTRRGRKAPVHQDDGAKVLPFPP</sequence>
<name>A0A5N8WH83_9ACTN</name>
<evidence type="ECO:0000313" key="3">
    <source>
        <dbReference type="Proteomes" id="UP000326979"/>
    </source>
</evidence>
<dbReference type="AlphaFoldDB" id="A0A5N8WH83"/>
<protein>
    <submittedName>
        <fullName evidence="2">Uncharacterized protein</fullName>
    </submittedName>
</protein>
<accession>A0A5N8WH83</accession>